<protein>
    <submittedName>
        <fullName evidence="1">P78/83</fullName>
    </submittedName>
</protein>
<dbReference type="RefSeq" id="YP_009229921.1">
    <property type="nucleotide sequence ID" value="NC_029304.2"/>
</dbReference>
<dbReference type="Proteomes" id="UP000202719">
    <property type="component" value="Segment"/>
</dbReference>
<keyword evidence="2" id="KW-1185">Reference proteome</keyword>
<gene>
    <name evidence="1" type="primary">p78/83</name>
</gene>
<name>A0A109WVY6_9BBAC</name>
<sequence length="157" mass="17510">MDLFMFMKEANFKTNARETLLRMKWNTSLKNKLLSLHKNINVDDDNNDDDDDDNKSQTLDLTIDETIEFLESVYIMMIKILKSTSSTCQKQQQPPPSLLVGNVLPIQTSVTQSSSLHPNATPTIIQQQQTTNVTSPPPAAASIKLVCGGDDKIIDTN</sequence>
<dbReference type="EMBL" id="KU593505">
    <property type="protein sequence ID" value="AMF83755.1"/>
    <property type="molecule type" value="Genomic_DNA"/>
</dbReference>
<reference evidence="1 2" key="1">
    <citation type="journal article" date="2015" name="Virol. Sin.">
        <title>Genome sequencing and analysis of a granulovirus isolated from the Asiatic rice leafroller, Cnaphalocrocis medinalis.</title>
        <authorList>
            <person name="Zhang S."/>
            <person name="Zhu Z."/>
            <person name="Sun S."/>
            <person name="Chen Q."/>
            <person name="Deng F."/>
            <person name="Yang K."/>
        </authorList>
    </citation>
    <scope>NUCLEOTIDE SEQUENCE [LARGE SCALE GENOMIC DNA]</scope>
    <source>
        <strain evidence="1 2">Enping</strain>
    </source>
</reference>
<evidence type="ECO:0000313" key="1">
    <source>
        <dbReference type="EMBL" id="AMF83755.1"/>
    </source>
</evidence>
<dbReference type="KEGG" id="vg:26855028"/>
<organism evidence="1 2">
    <name type="scientific">Cnaphalocrocis medinalis granulovirus</name>
    <dbReference type="NCBI Taxonomy" id="1750712"/>
    <lineage>
        <taxon>Viruses</taxon>
        <taxon>Viruses incertae sedis</taxon>
        <taxon>Naldaviricetes</taxon>
        <taxon>Lefavirales</taxon>
        <taxon>Baculoviridae</taxon>
        <taxon>Betabaculovirus</taxon>
        <taxon>Betabaculovirus cnamedinalis</taxon>
    </lineage>
</organism>
<dbReference type="GeneID" id="26855028"/>
<evidence type="ECO:0000313" key="2">
    <source>
        <dbReference type="Proteomes" id="UP000202719"/>
    </source>
</evidence>
<accession>A0A109WVY6</accession>
<proteinExistence type="predicted"/>